<dbReference type="Proteomes" id="UP000054018">
    <property type="component" value="Unassembled WGS sequence"/>
</dbReference>
<organism evidence="1 2">
    <name type="scientific">Pisolithus microcarpus 441</name>
    <dbReference type="NCBI Taxonomy" id="765257"/>
    <lineage>
        <taxon>Eukaryota</taxon>
        <taxon>Fungi</taxon>
        <taxon>Dikarya</taxon>
        <taxon>Basidiomycota</taxon>
        <taxon>Agaricomycotina</taxon>
        <taxon>Agaricomycetes</taxon>
        <taxon>Agaricomycetidae</taxon>
        <taxon>Boletales</taxon>
        <taxon>Sclerodermatineae</taxon>
        <taxon>Pisolithaceae</taxon>
        <taxon>Pisolithus</taxon>
    </lineage>
</organism>
<evidence type="ECO:0000313" key="1">
    <source>
        <dbReference type="EMBL" id="KIK17417.1"/>
    </source>
</evidence>
<proteinExistence type="predicted"/>
<reference evidence="1 2" key="1">
    <citation type="submission" date="2014-04" db="EMBL/GenBank/DDBJ databases">
        <authorList>
            <consortium name="DOE Joint Genome Institute"/>
            <person name="Kuo A."/>
            <person name="Kohler A."/>
            <person name="Costa M.D."/>
            <person name="Nagy L.G."/>
            <person name="Floudas D."/>
            <person name="Copeland A."/>
            <person name="Barry K.W."/>
            <person name="Cichocki N."/>
            <person name="Veneault-Fourrey C."/>
            <person name="LaButti K."/>
            <person name="Lindquist E.A."/>
            <person name="Lipzen A."/>
            <person name="Lundell T."/>
            <person name="Morin E."/>
            <person name="Murat C."/>
            <person name="Sun H."/>
            <person name="Tunlid A."/>
            <person name="Henrissat B."/>
            <person name="Grigoriev I.V."/>
            <person name="Hibbett D.S."/>
            <person name="Martin F."/>
            <person name="Nordberg H.P."/>
            <person name="Cantor M.N."/>
            <person name="Hua S.X."/>
        </authorList>
    </citation>
    <scope>NUCLEOTIDE SEQUENCE [LARGE SCALE GENOMIC DNA]</scope>
    <source>
        <strain evidence="1 2">441</strain>
    </source>
</reference>
<evidence type="ECO:0000313" key="2">
    <source>
        <dbReference type="Proteomes" id="UP000054018"/>
    </source>
</evidence>
<reference evidence="2" key="2">
    <citation type="submission" date="2015-01" db="EMBL/GenBank/DDBJ databases">
        <title>Evolutionary Origins and Diversification of the Mycorrhizal Mutualists.</title>
        <authorList>
            <consortium name="DOE Joint Genome Institute"/>
            <consortium name="Mycorrhizal Genomics Consortium"/>
            <person name="Kohler A."/>
            <person name="Kuo A."/>
            <person name="Nagy L.G."/>
            <person name="Floudas D."/>
            <person name="Copeland A."/>
            <person name="Barry K.W."/>
            <person name="Cichocki N."/>
            <person name="Veneault-Fourrey C."/>
            <person name="LaButti K."/>
            <person name="Lindquist E.A."/>
            <person name="Lipzen A."/>
            <person name="Lundell T."/>
            <person name="Morin E."/>
            <person name="Murat C."/>
            <person name="Riley R."/>
            <person name="Ohm R."/>
            <person name="Sun H."/>
            <person name="Tunlid A."/>
            <person name="Henrissat B."/>
            <person name="Grigoriev I.V."/>
            <person name="Hibbett D.S."/>
            <person name="Martin F."/>
        </authorList>
    </citation>
    <scope>NUCLEOTIDE SEQUENCE [LARGE SCALE GENOMIC DNA]</scope>
    <source>
        <strain evidence="2">441</strain>
    </source>
</reference>
<feature type="non-terminal residue" evidence="1">
    <location>
        <position position="1"/>
    </location>
</feature>
<dbReference type="EMBL" id="KN833828">
    <property type="protein sequence ID" value="KIK17417.1"/>
    <property type="molecule type" value="Genomic_DNA"/>
</dbReference>
<gene>
    <name evidence="1" type="ORF">PISMIDRAFT_44768</name>
</gene>
<feature type="non-terminal residue" evidence="1">
    <location>
        <position position="161"/>
    </location>
</feature>
<protein>
    <submittedName>
        <fullName evidence="1">Uncharacterized protein</fullName>
    </submittedName>
</protein>
<dbReference type="AlphaFoldDB" id="A0A0C9Z4N3"/>
<sequence>SFSKGSIQRFPPDVSEMCQCAAWHFENVLQCAIPAFEGLFPPDHDNVICTLLFCLAQWHALAKLLLHMDNSLELLKHTTRLLGQQLQKFQEFTCASFQTTELPSEAAAWQRAREVRVDSMSAPCSSTCQPKMFNLSTYKMHALSDYADTIHMFSMTNSYTT</sequence>
<accession>A0A0C9Z4N3</accession>
<name>A0A0C9Z4N3_9AGAM</name>
<dbReference type="HOGENOM" id="CLU_101491_1_0_1"/>
<dbReference type="OrthoDB" id="3269417at2759"/>
<keyword evidence="2" id="KW-1185">Reference proteome</keyword>
<dbReference type="STRING" id="765257.A0A0C9Z4N3"/>